<organism evidence="2 3">
    <name type="scientific">Niabella ginsengisoli</name>
    <dbReference type="NCBI Taxonomy" id="522298"/>
    <lineage>
        <taxon>Bacteria</taxon>
        <taxon>Pseudomonadati</taxon>
        <taxon>Bacteroidota</taxon>
        <taxon>Chitinophagia</taxon>
        <taxon>Chitinophagales</taxon>
        <taxon>Chitinophagaceae</taxon>
        <taxon>Niabella</taxon>
    </lineage>
</organism>
<keyword evidence="1" id="KW-0732">Signal</keyword>
<feature type="chain" id="PRO_5046230787" evidence="1">
    <location>
        <begin position="20"/>
        <end position="224"/>
    </location>
</feature>
<reference evidence="2 3" key="1">
    <citation type="submission" date="2022-02" db="EMBL/GenBank/DDBJ databases">
        <authorList>
            <person name="Min J."/>
        </authorList>
    </citation>
    <scope>NUCLEOTIDE SEQUENCE [LARGE SCALE GENOMIC DNA]</scope>
    <source>
        <strain evidence="2 3">GR10-1</strain>
    </source>
</reference>
<dbReference type="Proteomes" id="UP001202248">
    <property type="component" value="Unassembled WGS sequence"/>
</dbReference>
<sequence length="224" mass="25731">MKKILFFLLTGVIYTNVQAQEALPDFSVYKVGGGRVVVAWMHNYQAIKQISIQRSTDSLNFFKTIGTLPDPSLQQNGFADATAPSDNMFYRIFVMFEGGKYISTKSKRPTVDSTGMADAYNSGNKSNTEVNLNTNFLPAGFQQSSYVFTSPDRYVRVELPFDKRKYDIKFYSESGQPLFEMTNIKERRFKLDRSYFATAGYINFELYADDKMIEKHKVFLPKDF</sequence>
<gene>
    <name evidence="2" type="ORF">MKP09_11975</name>
</gene>
<evidence type="ECO:0000313" key="2">
    <source>
        <dbReference type="EMBL" id="MCH5598573.1"/>
    </source>
</evidence>
<name>A0ABS9SJK7_9BACT</name>
<evidence type="ECO:0000313" key="3">
    <source>
        <dbReference type="Proteomes" id="UP001202248"/>
    </source>
</evidence>
<protein>
    <submittedName>
        <fullName evidence="2">Uncharacterized protein</fullName>
    </submittedName>
</protein>
<proteinExistence type="predicted"/>
<comment type="caution">
    <text evidence="2">The sequence shown here is derived from an EMBL/GenBank/DDBJ whole genome shotgun (WGS) entry which is preliminary data.</text>
</comment>
<dbReference type="RefSeq" id="WP_240830238.1">
    <property type="nucleotide sequence ID" value="NZ_JAKWBL010000002.1"/>
</dbReference>
<dbReference type="EMBL" id="JAKWBL010000002">
    <property type="protein sequence ID" value="MCH5598573.1"/>
    <property type="molecule type" value="Genomic_DNA"/>
</dbReference>
<keyword evidence="3" id="KW-1185">Reference proteome</keyword>
<evidence type="ECO:0000256" key="1">
    <source>
        <dbReference type="SAM" id="SignalP"/>
    </source>
</evidence>
<accession>A0ABS9SJK7</accession>
<feature type="signal peptide" evidence="1">
    <location>
        <begin position="1"/>
        <end position="19"/>
    </location>
</feature>